<dbReference type="PANTHER" id="PTHR42920:SF5">
    <property type="entry name" value="EAMA DOMAIN-CONTAINING PROTEIN"/>
    <property type="match status" value="1"/>
</dbReference>
<comment type="subcellular location">
    <subcellularLocation>
        <location evidence="1">Cell membrane</location>
        <topology evidence="1">Multi-pass membrane protein</topology>
    </subcellularLocation>
</comment>
<protein>
    <submittedName>
        <fullName evidence="9">DMT family transporter</fullName>
    </submittedName>
</protein>
<dbReference type="InterPro" id="IPR051258">
    <property type="entry name" value="Diverse_Substrate_Transporter"/>
</dbReference>
<feature type="transmembrane region" description="Helical" evidence="7">
    <location>
        <begin position="217"/>
        <end position="235"/>
    </location>
</feature>
<keyword evidence="4 7" id="KW-0812">Transmembrane</keyword>
<comment type="similarity">
    <text evidence="2">Belongs to the EamA transporter family.</text>
</comment>
<evidence type="ECO:0000313" key="9">
    <source>
        <dbReference type="EMBL" id="MEQ2557951.1"/>
    </source>
</evidence>
<dbReference type="EMBL" id="JBBMEX010000008">
    <property type="protein sequence ID" value="MEQ2557951.1"/>
    <property type="molecule type" value="Genomic_DNA"/>
</dbReference>
<feature type="transmembrane region" description="Helical" evidence="7">
    <location>
        <begin position="276"/>
        <end position="293"/>
    </location>
</feature>
<evidence type="ECO:0000256" key="3">
    <source>
        <dbReference type="ARBA" id="ARBA00022475"/>
    </source>
</evidence>
<evidence type="ECO:0000256" key="5">
    <source>
        <dbReference type="ARBA" id="ARBA00022989"/>
    </source>
</evidence>
<dbReference type="Pfam" id="PF00892">
    <property type="entry name" value="EamA"/>
    <property type="match status" value="2"/>
</dbReference>
<feature type="transmembrane region" description="Helical" evidence="7">
    <location>
        <begin position="247"/>
        <end position="267"/>
    </location>
</feature>
<comment type="caution">
    <text evidence="9">The sequence shown here is derived from an EMBL/GenBank/DDBJ whole genome shotgun (WGS) entry which is preliminary data.</text>
</comment>
<keyword evidence="6 7" id="KW-0472">Membrane</keyword>
<evidence type="ECO:0000256" key="1">
    <source>
        <dbReference type="ARBA" id="ARBA00004651"/>
    </source>
</evidence>
<dbReference type="RefSeq" id="WP_177963693.1">
    <property type="nucleotide sequence ID" value="NZ_JBBMEX010000008.1"/>
</dbReference>
<dbReference type="SUPFAM" id="SSF103481">
    <property type="entry name" value="Multidrug resistance efflux transporter EmrE"/>
    <property type="match status" value="2"/>
</dbReference>
<evidence type="ECO:0000256" key="7">
    <source>
        <dbReference type="SAM" id="Phobius"/>
    </source>
</evidence>
<feature type="transmembrane region" description="Helical" evidence="7">
    <location>
        <begin position="39"/>
        <end position="57"/>
    </location>
</feature>
<dbReference type="Gene3D" id="1.10.3730.20">
    <property type="match status" value="1"/>
</dbReference>
<organism evidence="9 10">
    <name type="scientific">Maccoyibacter intestinihominis</name>
    <dbReference type="NCBI Taxonomy" id="3133499"/>
    <lineage>
        <taxon>Bacteria</taxon>
        <taxon>Bacillati</taxon>
        <taxon>Bacillota</taxon>
        <taxon>Clostridia</taxon>
        <taxon>Lachnospirales</taxon>
        <taxon>Lachnospiraceae</taxon>
        <taxon>Maccoyibacter</taxon>
    </lineage>
</organism>
<evidence type="ECO:0000256" key="2">
    <source>
        <dbReference type="ARBA" id="ARBA00007362"/>
    </source>
</evidence>
<name>A0ABV1HFA6_9FIRM</name>
<feature type="transmembrane region" description="Helical" evidence="7">
    <location>
        <begin position="130"/>
        <end position="147"/>
    </location>
</feature>
<dbReference type="InterPro" id="IPR037185">
    <property type="entry name" value="EmrE-like"/>
</dbReference>
<dbReference type="InterPro" id="IPR000620">
    <property type="entry name" value="EamA_dom"/>
</dbReference>
<feature type="transmembrane region" description="Helical" evidence="7">
    <location>
        <begin position="106"/>
        <end position="124"/>
    </location>
</feature>
<reference evidence="9 10" key="1">
    <citation type="submission" date="2024-03" db="EMBL/GenBank/DDBJ databases">
        <title>Human intestinal bacterial collection.</title>
        <authorList>
            <person name="Pauvert C."/>
            <person name="Hitch T.C.A."/>
            <person name="Clavel T."/>
        </authorList>
    </citation>
    <scope>NUCLEOTIDE SEQUENCE [LARGE SCALE GENOMIC DNA]</scope>
    <source>
        <strain evidence="9 10">CLA-AA-H185</strain>
    </source>
</reference>
<sequence>MQKIKWKNSAALLLAAFVWGVAFVAQSVGMDYVEPFTFNGIRCLIGSLVLLPCIFFFDRFKTSEEKEAVKSSRKTLWIGGILCGAILFVATNAQQIGIQYTSAGKAGFITALYIVFVPIIGIFLKKKCSWNVWVSVVIAVIGFYLLCVKDGLSLSKGDLWVLVCALVFPFHIWTVNHFAPMVDGVRLSCIQFLVCGILSGICMFFTETPDIGNILQAWMPLLYAGVLSCGLGYTLQIVGQKDFNPTIASLLMSFESVFSVLAGWVLLGQALSTREIFGCVLIFAGVILAQIPMKTGQKE</sequence>
<evidence type="ECO:0000313" key="10">
    <source>
        <dbReference type="Proteomes" id="UP001454489"/>
    </source>
</evidence>
<feature type="domain" description="EamA" evidence="8">
    <location>
        <begin position="11"/>
        <end position="146"/>
    </location>
</feature>
<proteinExistence type="inferred from homology"/>
<keyword evidence="5 7" id="KW-1133">Transmembrane helix</keyword>
<evidence type="ECO:0000259" key="8">
    <source>
        <dbReference type="Pfam" id="PF00892"/>
    </source>
</evidence>
<dbReference type="Proteomes" id="UP001454489">
    <property type="component" value="Unassembled WGS sequence"/>
</dbReference>
<evidence type="ECO:0000256" key="4">
    <source>
        <dbReference type="ARBA" id="ARBA00022692"/>
    </source>
</evidence>
<keyword evidence="10" id="KW-1185">Reference proteome</keyword>
<gene>
    <name evidence="9" type="ORF">WMO43_08725</name>
</gene>
<keyword evidence="3" id="KW-1003">Cell membrane</keyword>
<dbReference type="PANTHER" id="PTHR42920">
    <property type="entry name" value="OS03G0707200 PROTEIN-RELATED"/>
    <property type="match status" value="1"/>
</dbReference>
<feature type="domain" description="EamA" evidence="8">
    <location>
        <begin position="156"/>
        <end position="288"/>
    </location>
</feature>
<feature type="transmembrane region" description="Helical" evidence="7">
    <location>
        <begin position="159"/>
        <end position="179"/>
    </location>
</feature>
<evidence type="ECO:0000256" key="6">
    <source>
        <dbReference type="ARBA" id="ARBA00023136"/>
    </source>
</evidence>
<feature type="transmembrane region" description="Helical" evidence="7">
    <location>
        <begin position="185"/>
        <end position="205"/>
    </location>
</feature>
<accession>A0ABV1HFA6</accession>